<organism evidence="2 3">
    <name type="scientific">Diplocarpon rosae</name>
    <dbReference type="NCBI Taxonomy" id="946125"/>
    <lineage>
        <taxon>Eukaryota</taxon>
        <taxon>Fungi</taxon>
        <taxon>Dikarya</taxon>
        <taxon>Ascomycota</taxon>
        <taxon>Pezizomycotina</taxon>
        <taxon>Leotiomycetes</taxon>
        <taxon>Helotiales</taxon>
        <taxon>Drepanopezizaceae</taxon>
        <taxon>Diplocarpon</taxon>
    </lineage>
</organism>
<evidence type="ECO:0000259" key="1">
    <source>
        <dbReference type="Pfam" id="PF20150"/>
    </source>
</evidence>
<gene>
    <name evidence="2" type="ORF">QTJ16_006891</name>
</gene>
<dbReference type="PANTHER" id="PTHR35910">
    <property type="entry name" value="2EXR DOMAIN-CONTAINING PROTEIN"/>
    <property type="match status" value="1"/>
</dbReference>
<dbReference type="AlphaFoldDB" id="A0AAD9SU11"/>
<dbReference type="Pfam" id="PF20150">
    <property type="entry name" value="2EXR"/>
    <property type="match status" value="1"/>
</dbReference>
<reference evidence="2" key="1">
    <citation type="submission" date="2023-06" db="EMBL/GenBank/DDBJ databases">
        <title>Draft genome of Marssonina rosae.</title>
        <authorList>
            <person name="Cheng Q."/>
        </authorList>
    </citation>
    <scope>NUCLEOTIDE SEQUENCE</scope>
    <source>
        <strain evidence="2">R4</strain>
    </source>
</reference>
<keyword evidence="3" id="KW-1185">Reference proteome</keyword>
<protein>
    <recommendedName>
        <fullName evidence="1">2EXR domain-containing protein</fullName>
    </recommendedName>
</protein>
<name>A0AAD9SU11_9HELO</name>
<sequence>MEKDNMSARSPTGAMGVMNLHSSLPISNLTFTLFPLLPQELRLQIYSEFNLLSPRVLSIKPTAESSLHSSAPHPALLSVCHESRSETLKSYHLIPDLEGQPSFYYNPLLDTIHLTSSTKYAASSALSSTSTAPQDDWLLSLSQISSSLPTTQGVYSLALRGVLTLPPANVFFESGGAKCREMLVLVGPGAHRRGASSYCGVGVGFMRQLLVREVERSLELMEGGFETGKAPVLVALVGGGEGDEGLQERVLDERGWGMVIV</sequence>
<dbReference type="InterPro" id="IPR045518">
    <property type="entry name" value="2EXR"/>
</dbReference>
<dbReference type="EMBL" id="JAUBYV010000012">
    <property type="protein sequence ID" value="KAK2623710.1"/>
    <property type="molecule type" value="Genomic_DNA"/>
</dbReference>
<dbReference type="PANTHER" id="PTHR35910:SF6">
    <property type="entry name" value="2EXR DOMAIN-CONTAINING PROTEIN"/>
    <property type="match status" value="1"/>
</dbReference>
<accession>A0AAD9SU11</accession>
<evidence type="ECO:0000313" key="3">
    <source>
        <dbReference type="Proteomes" id="UP001285354"/>
    </source>
</evidence>
<dbReference type="Proteomes" id="UP001285354">
    <property type="component" value="Unassembled WGS sequence"/>
</dbReference>
<proteinExistence type="predicted"/>
<feature type="domain" description="2EXR" evidence="1">
    <location>
        <begin position="31"/>
        <end position="112"/>
    </location>
</feature>
<evidence type="ECO:0000313" key="2">
    <source>
        <dbReference type="EMBL" id="KAK2623710.1"/>
    </source>
</evidence>
<comment type="caution">
    <text evidence="2">The sequence shown here is derived from an EMBL/GenBank/DDBJ whole genome shotgun (WGS) entry which is preliminary data.</text>
</comment>